<dbReference type="PANTHER" id="PTHR30111:SF1">
    <property type="entry name" value="33 KDA CHAPERONIN"/>
    <property type="match status" value="1"/>
</dbReference>
<dbReference type="Gene3D" id="3.55.30.10">
    <property type="entry name" value="Hsp33 domain"/>
    <property type="match status" value="1"/>
</dbReference>
<dbReference type="CDD" id="cd00498">
    <property type="entry name" value="Hsp33"/>
    <property type="match status" value="1"/>
</dbReference>
<dbReference type="PIRSF" id="PIRSF005261">
    <property type="entry name" value="Heat_shock_Hsp33"/>
    <property type="match status" value="1"/>
</dbReference>
<keyword evidence="4 6" id="KW-0143">Chaperone</keyword>
<dbReference type="KEGG" id="ahal:FTX54_000365"/>
<keyword evidence="1 6" id="KW-0963">Cytoplasm</keyword>
<dbReference type="Proteomes" id="UP000321816">
    <property type="component" value="Chromosome"/>
</dbReference>
<dbReference type="NCBIfam" id="NF001033">
    <property type="entry name" value="PRK00114.1"/>
    <property type="match status" value="1"/>
</dbReference>
<dbReference type="InterPro" id="IPR016153">
    <property type="entry name" value="Heat_shock_Hsp33_N"/>
</dbReference>
<evidence type="ECO:0000313" key="8">
    <source>
        <dbReference type="Proteomes" id="UP000321816"/>
    </source>
</evidence>
<keyword evidence="5 6" id="KW-0676">Redox-active center</keyword>
<dbReference type="EMBL" id="CP144914">
    <property type="protein sequence ID" value="WWD80077.1"/>
    <property type="molecule type" value="Genomic_DNA"/>
</dbReference>
<protein>
    <recommendedName>
        <fullName evidence="6">33 kDa chaperonin</fullName>
    </recommendedName>
    <alternativeName>
        <fullName evidence="6">Heat shock protein 33 homolog</fullName>
        <shortName evidence="6">HSP33</shortName>
    </alternativeName>
</protein>
<comment type="similarity">
    <text evidence="6">Belongs to the HSP33 family.</text>
</comment>
<feature type="disulfide bond" description="Redox-active" evidence="6">
    <location>
        <begin position="237"/>
        <end position="239"/>
    </location>
</feature>
<evidence type="ECO:0000313" key="7">
    <source>
        <dbReference type="EMBL" id="WWD80077.1"/>
    </source>
</evidence>
<keyword evidence="3 6" id="KW-1015">Disulfide bond</keyword>
<dbReference type="InterPro" id="IPR016154">
    <property type="entry name" value="Heat_shock_Hsp33_C"/>
</dbReference>
<dbReference type="Pfam" id="PF01430">
    <property type="entry name" value="HSP33"/>
    <property type="match status" value="1"/>
</dbReference>
<evidence type="ECO:0000256" key="4">
    <source>
        <dbReference type="ARBA" id="ARBA00023186"/>
    </source>
</evidence>
<comment type="PTM">
    <text evidence="6">Under oxidizing conditions two disulfide bonds are formed involving the reactive cysteines. Under reducing conditions zinc is bound to the reactive cysteines and the protein is inactive.</text>
</comment>
<dbReference type="SUPFAM" id="SSF64397">
    <property type="entry name" value="Hsp33 domain"/>
    <property type="match status" value="1"/>
</dbReference>
<dbReference type="GO" id="GO:0042026">
    <property type="term" value="P:protein refolding"/>
    <property type="evidence" value="ECO:0007669"/>
    <property type="project" value="TreeGrafter"/>
</dbReference>
<evidence type="ECO:0000256" key="1">
    <source>
        <dbReference type="ARBA" id="ARBA00022490"/>
    </source>
</evidence>
<dbReference type="GO" id="GO:0044183">
    <property type="term" value="F:protein folding chaperone"/>
    <property type="evidence" value="ECO:0007669"/>
    <property type="project" value="TreeGrafter"/>
</dbReference>
<feature type="disulfide bond" description="Redox-active" evidence="6">
    <location>
        <begin position="270"/>
        <end position="273"/>
    </location>
</feature>
<dbReference type="HAMAP" id="MF_00117">
    <property type="entry name" value="HslO"/>
    <property type="match status" value="1"/>
</dbReference>
<dbReference type="RefSeq" id="WP_147805094.1">
    <property type="nucleotide sequence ID" value="NZ_CP144914.1"/>
</dbReference>
<comment type="subcellular location">
    <subcellularLocation>
        <location evidence="6">Cytoplasm</location>
    </subcellularLocation>
</comment>
<sequence>MSDYLVKALAYEDKIRIYAMRSTDMVKEAARRHDTWRTATAVLGRSLTAGTMMGSMLKGDEKLTIKVEGSGPASPIIVDATARGTARGYISNSHVDPERRENGKLNVAAAVGTEGSLSVVKDLGMRDHFTGSVPLVSGELAEDFTYYFATSEQTPSSVGLGVVVGKDDIVEGAGGFILQIMPGATEEILDQIENRLQALPPISAMIKRGDTPEQIIEQLAGEENYRLLETKETAFECHCSKERIMTALASIDGQELYAMIHEDGGAETTCHFCNEQYWITKQELQDILDSRMAEK</sequence>
<reference evidence="7 8" key="1">
    <citation type="submission" date="2024-01" db="EMBL/GenBank/DDBJ databases">
        <title>Complete Genome Sequence of Alkalicoccus halolimnae BZ-SZ-XJ29T, a Moderately Halophilic Bacterium Isolated from a Salt Lake.</title>
        <authorList>
            <person name="Zhao B."/>
        </authorList>
    </citation>
    <scope>NUCLEOTIDE SEQUENCE [LARGE SCALE GENOMIC DNA]</scope>
    <source>
        <strain evidence="7 8">BZ-SZ-XJ29</strain>
    </source>
</reference>
<comment type="function">
    <text evidence="6">Redox regulated molecular chaperone. Protects both thermally unfolding and oxidatively damaged proteins from irreversible aggregation. Plays an important role in the bacterial defense system toward oxidative stress.</text>
</comment>
<evidence type="ECO:0000256" key="2">
    <source>
        <dbReference type="ARBA" id="ARBA00022833"/>
    </source>
</evidence>
<evidence type="ECO:0000256" key="3">
    <source>
        <dbReference type="ARBA" id="ARBA00023157"/>
    </source>
</evidence>
<gene>
    <name evidence="6 7" type="primary">hslO</name>
    <name evidence="7" type="ORF">FTX54_000365</name>
</gene>
<evidence type="ECO:0000256" key="6">
    <source>
        <dbReference type="HAMAP-Rule" id="MF_00117"/>
    </source>
</evidence>
<dbReference type="SUPFAM" id="SSF118352">
    <property type="entry name" value="HSP33 redox switch-like"/>
    <property type="match status" value="1"/>
</dbReference>
<dbReference type="Gene3D" id="3.90.1280.10">
    <property type="entry name" value="HSP33 redox switch-like"/>
    <property type="match status" value="1"/>
</dbReference>
<dbReference type="InterPro" id="IPR000397">
    <property type="entry name" value="Heat_shock_Hsp33"/>
</dbReference>
<organism evidence="7 8">
    <name type="scientific">Alkalicoccus halolimnae</name>
    <dbReference type="NCBI Taxonomy" id="1667239"/>
    <lineage>
        <taxon>Bacteria</taxon>
        <taxon>Bacillati</taxon>
        <taxon>Bacillota</taxon>
        <taxon>Bacilli</taxon>
        <taxon>Bacillales</taxon>
        <taxon>Bacillaceae</taxon>
        <taxon>Alkalicoccus</taxon>
    </lineage>
</organism>
<keyword evidence="8" id="KW-1185">Reference proteome</keyword>
<evidence type="ECO:0000256" key="5">
    <source>
        <dbReference type="ARBA" id="ARBA00023284"/>
    </source>
</evidence>
<dbReference type="GO" id="GO:0051082">
    <property type="term" value="F:unfolded protein binding"/>
    <property type="evidence" value="ECO:0007669"/>
    <property type="project" value="UniProtKB-UniRule"/>
</dbReference>
<dbReference type="PANTHER" id="PTHR30111">
    <property type="entry name" value="33 KDA CHAPERONIN"/>
    <property type="match status" value="1"/>
</dbReference>
<dbReference type="OrthoDB" id="9776534at2"/>
<keyword evidence="2 6" id="KW-0862">Zinc</keyword>
<proteinExistence type="inferred from homology"/>
<dbReference type="GO" id="GO:0005737">
    <property type="term" value="C:cytoplasm"/>
    <property type="evidence" value="ECO:0007669"/>
    <property type="project" value="UniProtKB-SubCell"/>
</dbReference>
<accession>A0A5C7FCL8</accession>
<dbReference type="AlphaFoldDB" id="A0A5C7FCL8"/>
<name>A0A5C7FCL8_9BACI</name>